<evidence type="ECO:0000313" key="2">
    <source>
        <dbReference type="Proteomes" id="UP000823775"/>
    </source>
</evidence>
<gene>
    <name evidence="1" type="ORF">HAX54_011065</name>
</gene>
<feature type="non-terminal residue" evidence="1">
    <location>
        <position position="1"/>
    </location>
</feature>
<accession>A0ABS8THC1</accession>
<evidence type="ECO:0000313" key="1">
    <source>
        <dbReference type="EMBL" id="MCD7470876.1"/>
    </source>
</evidence>
<proteinExistence type="predicted"/>
<dbReference type="EMBL" id="JACEIK010001623">
    <property type="protein sequence ID" value="MCD7470876.1"/>
    <property type="molecule type" value="Genomic_DNA"/>
</dbReference>
<reference evidence="1 2" key="1">
    <citation type="journal article" date="2021" name="BMC Genomics">
        <title>Datura genome reveals duplications of psychoactive alkaloid biosynthetic genes and high mutation rate following tissue culture.</title>
        <authorList>
            <person name="Rajewski A."/>
            <person name="Carter-House D."/>
            <person name="Stajich J."/>
            <person name="Litt A."/>
        </authorList>
    </citation>
    <scope>NUCLEOTIDE SEQUENCE [LARGE SCALE GENOMIC DNA]</scope>
    <source>
        <strain evidence="1">AR-01</strain>
    </source>
</reference>
<organism evidence="1 2">
    <name type="scientific">Datura stramonium</name>
    <name type="common">Jimsonweed</name>
    <name type="synonym">Common thornapple</name>
    <dbReference type="NCBI Taxonomy" id="4076"/>
    <lineage>
        <taxon>Eukaryota</taxon>
        <taxon>Viridiplantae</taxon>
        <taxon>Streptophyta</taxon>
        <taxon>Embryophyta</taxon>
        <taxon>Tracheophyta</taxon>
        <taxon>Spermatophyta</taxon>
        <taxon>Magnoliopsida</taxon>
        <taxon>eudicotyledons</taxon>
        <taxon>Gunneridae</taxon>
        <taxon>Pentapetalae</taxon>
        <taxon>asterids</taxon>
        <taxon>lamiids</taxon>
        <taxon>Solanales</taxon>
        <taxon>Solanaceae</taxon>
        <taxon>Solanoideae</taxon>
        <taxon>Datureae</taxon>
        <taxon>Datura</taxon>
    </lineage>
</organism>
<name>A0ABS8THC1_DATST</name>
<sequence length="124" mass="13753">CVRRDPRTFPWLWVSQRFNRLLFSQELIVREGFVFCCIAFGLAAMPSESVRSPGLTTSCRSCLPRWAKALLVRGTIAGGGISVAVDRSSGRSFRRENWGGLLPLTANRYSGQVTLPVKRPNPVA</sequence>
<dbReference type="Proteomes" id="UP000823775">
    <property type="component" value="Unassembled WGS sequence"/>
</dbReference>
<keyword evidence="2" id="KW-1185">Reference proteome</keyword>
<protein>
    <submittedName>
        <fullName evidence="1">Uncharacterized protein</fullName>
    </submittedName>
</protein>
<comment type="caution">
    <text evidence="1">The sequence shown here is derived from an EMBL/GenBank/DDBJ whole genome shotgun (WGS) entry which is preliminary data.</text>
</comment>